<name>A0ABY3V2K6_MYCLN</name>
<accession>A0ABY3V2K6</accession>
<evidence type="ECO:0000256" key="1">
    <source>
        <dbReference type="SAM" id="MobiDB-lite"/>
    </source>
</evidence>
<feature type="compositionally biased region" description="Low complexity" evidence="1">
    <location>
        <begin position="233"/>
        <end position="242"/>
    </location>
</feature>
<feature type="region of interest" description="Disordered" evidence="1">
    <location>
        <begin position="162"/>
        <end position="279"/>
    </location>
</feature>
<dbReference type="RefSeq" id="WP_239722446.1">
    <property type="nucleotide sequence ID" value="NZ_CP092423.2"/>
</dbReference>
<organism evidence="2 3">
    <name type="scientific">Mycobacterium lentiflavum</name>
    <dbReference type="NCBI Taxonomy" id="141349"/>
    <lineage>
        <taxon>Bacteria</taxon>
        <taxon>Bacillati</taxon>
        <taxon>Actinomycetota</taxon>
        <taxon>Actinomycetes</taxon>
        <taxon>Mycobacteriales</taxon>
        <taxon>Mycobacteriaceae</taxon>
        <taxon>Mycobacterium</taxon>
        <taxon>Mycobacterium simiae complex</taxon>
    </lineage>
</organism>
<evidence type="ECO:0008006" key="4">
    <source>
        <dbReference type="Google" id="ProtNLM"/>
    </source>
</evidence>
<keyword evidence="3" id="KW-1185">Reference proteome</keyword>
<gene>
    <name evidence="2" type="ORF">MJO58_07395</name>
</gene>
<feature type="compositionally biased region" description="Low complexity" evidence="1">
    <location>
        <begin position="250"/>
        <end position="262"/>
    </location>
</feature>
<protein>
    <recommendedName>
        <fullName evidence="4">WXG100 family type VII secretion target</fullName>
    </recommendedName>
</protein>
<dbReference type="EMBL" id="CP092423">
    <property type="protein sequence ID" value="ULP43774.1"/>
    <property type="molecule type" value="Genomic_DNA"/>
</dbReference>
<proteinExistence type="predicted"/>
<feature type="compositionally biased region" description="Low complexity" evidence="1">
    <location>
        <begin position="162"/>
        <end position="179"/>
    </location>
</feature>
<dbReference type="Proteomes" id="UP001055171">
    <property type="component" value="Chromosome"/>
</dbReference>
<reference evidence="2" key="1">
    <citation type="submission" date="2022-08" db="EMBL/GenBank/DDBJ databases">
        <title>Complete genome sequence of 14 non-tuberculosis mycobacteria type-strains.</title>
        <authorList>
            <person name="Igarashi Y."/>
            <person name="Osugi A."/>
            <person name="Mitarai S."/>
        </authorList>
    </citation>
    <scope>NUCLEOTIDE SEQUENCE</scope>
    <source>
        <strain evidence="2">ATCC 51985</strain>
    </source>
</reference>
<sequence>MGSLTPADVKRWDLNAIRAVFETATGRASTLQRLGESLQQAHNVLAEWQGEAGDAFRVDVGKIRRDIEADGAESQLVAAAVSRAEADVSACKRELVDIECAAQANGWSITPDWRIDVGPAGIPANRLDLAYKLQNLQGELDACKVHAHTADHELATAIGAAVGTAPPGAPGSAPGGAPVPQGPPNQAPANKAKTWQDMLTPVGGVDGPPGSAPPKDATAPANKAKTWQDMLMPAGAADASPGGAPPKDAPAPTAMAPGGTPLPKGPPVPAAGGKPRTLNEVLLPGGPVPLPQPSPAELESAKALLRKVMLGDGVPPDQIEARVNEAVAGAQRWIDQGGIPPYMPPEPKAPPPPGFGEGFADRWFATEESVHNLLGVGNRGLPGALDAWKQMIQGTVETVQNPAGAAIGEVQNALNSPSPAYYLGGKSADAAVSLPAMLFGPEAAGVGKLADIDAAAAIDYGATQLPHSPIGFEHPIPFHPFADQAGQDLYAAFMHGEPTTELSRQIAEMSTHYVGDNPDRVVLGKYGGLEGGYIGEARGQGGIYFSTGDPAWDAMAFGLSKVEEHSLVWPVNEQFLRGQMESGVPRIEYHLPQGFGNVEELMALDPNSYSAKEIAFLKSNAATYGYQQVGDSWVRIPGGPR</sequence>
<evidence type="ECO:0000313" key="2">
    <source>
        <dbReference type="EMBL" id="ULP43774.1"/>
    </source>
</evidence>
<feature type="compositionally biased region" description="Low complexity" evidence="1">
    <location>
        <begin position="270"/>
        <end position="279"/>
    </location>
</feature>
<evidence type="ECO:0000313" key="3">
    <source>
        <dbReference type="Proteomes" id="UP001055171"/>
    </source>
</evidence>